<proteinExistence type="predicted"/>
<feature type="domain" description="4Fe-4S ferredoxin-type" evidence="2">
    <location>
        <begin position="136"/>
        <end position="166"/>
    </location>
</feature>
<dbReference type="AlphaFoldDB" id="T1AUA6"/>
<dbReference type="PROSITE" id="PS51379">
    <property type="entry name" value="4FE4S_FER_2"/>
    <property type="match status" value="1"/>
</dbReference>
<protein>
    <recommendedName>
        <fullName evidence="2">4Fe-4S ferredoxin-type domain-containing protein</fullName>
    </recommendedName>
</protein>
<keyword evidence="1" id="KW-1133">Transmembrane helix</keyword>
<evidence type="ECO:0000256" key="1">
    <source>
        <dbReference type="SAM" id="Phobius"/>
    </source>
</evidence>
<dbReference type="InterPro" id="IPR017896">
    <property type="entry name" value="4Fe4S_Fe-S-bd"/>
</dbReference>
<dbReference type="EMBL" id="AUZX01011130">
    <property type="protein sequence ID" value="EQD44254.1"/>
    <property type="molecule type" value="Genomic_DNA"/>
</dbReference>
<feature type="transmembrane region" description="Helical" evidence="1">
    <location>
        <begin position="18"/>
        <end position="36"/>
    </location>
</feature>
<keyword evidence="1" id="KW-0472">Membrane</keyword>
<comment type="caution">
    <text evidence="3">The sequence shown here is derived from an EMBL/GenBank/DDBJ whole genome shotgun (WGS) entry which is preliminary data.</text>
</comment>
<organism evidence="3">
    <name type="scientific">mine drainage metagenome</name>
    <dbReference type="NCBI Taxonomy" id="410659"/>
    <lineage>
        <taxon>unclassified sequences</taxon>
        <taxon>metagenomes</taxon>
        <taxon>ecological metagenomes</taxon>
    </lineage>
</organism>
<accession>T1AUA6</accession>
<sequence length="201" mass="21601">MNEEPTGPLQHKQDRRSALRVFGAVGIVGTATLLGAKLRGLSAIARATVPKNAPRWLAGKTVGRQKGAGATSAAAAEGLYELSPGWAAWTQPGLNVSDGWSEPNEWMPAIENSHGLPYTHNTFSQFDSPGKLAHHWGMVIDLRKCIGCQSCVVACKSENNVPVGVYRTWVQVVEVGQWERDPDGDGPVVLEGGTYMPSVKR</sequence>
<dbReference type="Gene3D" id="3.30.70.20">
    <property type="match status" value="1"/>
</dbReference>
<dbReference type="SUPFAM" id="SSF54862">
    <property type="entry name" value="4Fe-4S ferredoxins"/>
    <property type="match status" value="1"/>
</dbReference>
<dbReference type="Pfam" id="PF12797">
    <property type="entry name" value="Fer4_2"/>
    <property type="match status" value="1"/>
</dbReference>
<reference evidence="3" key="1">
    <citation type="submission" date="2013-08" db="EMBL/GenBank/DDBJ databases">
        <authorList>
            <person name="Mendez C."/>
            <person name="Richter M."/>
            <person name="Ferrer M."/>
            <person name="Sanchez J."/>
        </authorList>
    </citation>
    <scope>NUCLEOTIDE SEQUENCE</scope>
</reference>
<evidence type="ECO:0000313" key="3">
    <source>
        <dbReference type="EMBL" id="EQD44254.1"/>
    </source>
</evidence>
<name>T1AUA6_9ZZZZ</name>
<evidence type="ECO:0000259" key="2">
    <source>
        <dbReference type="PROSITE" id="PS51379"/>
    </source>
</evidence>
<gene>
    <name evidence="3" type="ORF">B1A_15170</name>
</gene>
<keyword evidence="1" id="KW-0812">Transmembrane</keyword>
<feature type="non-terminal residue" evidence="3">
    <location>
        <position position="201"/>
    </location>
</feature>
<reference evidence="3" key="2">
    <citation type="journal article" date="2014" name="ISME J.">
        <title>Microbial stratification in low pH oxic and suboxic macroscopic growths along an acid mine drainage.</title>
        <authorList>
            <person name="Mendez-Garcia C."/>
            <person name="Mesa V."/>
            <person name="Sprenger R.R."/>
            <person name="Richter M."/>
            <person name="Diez M.S."/>
            <person name="Solano J."/>
            <person name="Bargiela R."/>
            <person name="Golyshina O.V."/>
            <person name="Manteca A."/>
            <person name="Ramos J.L."/>
            <person name="Gallego J.R."/>
            <person name="Llorente I."/>
            <person name="Martins Dos Santos V.A."/>
            <person name="Jensen O.N."/>
            <person name="Pelaez A.I."/>
            <person name="Sanchez J."/>
            <person name="Ferrer M."/>
        </authorList>
    </citation>
    <scope>NUCLEOTIDE SEQUENCE</scope>
</reference>